<dbReference type="Proteomes" id="UP001301769">
    <property type="component" value="Unassembled WGS sequence"/>
</dbReference>
<evidence type="ECO:0000256" key="1">
    <source>
        <dbReference type="SAM" id="Phobius"/>
    </source>
</evidence>
<reference evidence="2" key="1">
    <citation type="journal article" date="2023" name="Mol. Phylogenet. Evol.">
        <title>Genome-scale phylogeny and comparative genomics of the fungal order Sordariales.</title>
        <authorList>
            <person name="Hensen N."/>
            <person name="Bonometti L."/>
            <person name="Westerberg I."/>
            <person name="Brannstrom I.O."/>
            <person name="Guillou S."/>
            <person name="Cros-Aarteil S."/>
            <person name="Calhoun S."/>
            <person name="Haridas S."/>
            <person name="Kuo A."/>
            <person name="Mondo S."/>
            <person name="Pangilinan J."/>
            <person name="Riley R."/>
            <person name="LaButti K."/>
            <person name="Andreopoulos B."/>
            <person name="Lipzen A."/>
            <person name="Chen C."/>
            <person name="Yan M."/>
            <person name="Daum C."/>
            <person name="Ng V."/>
            <person name="Clum A."/>
            <person name="Steindorff A."/>
            <person name="Ohm R.A."/>
            <person name="Martin F."/>
            <person name="Silar P."/>
            <person name="Natvig D.O."/>
            <person name="Lalanne C."/>
            <person name="Gautier V."/>
            <person name="Ament-Velasquez S.L."/>
            <person name="Kruys A."/>
            <person name="Hutchinson M.I."/>
            <person name="Powell A.J."/>
            <person name="Barry K."/>
            <person name="Miller A.N."/>
            <person name="Grigoriev I.V."/>
            <person name="Debuchy R."/>
            <person name="Gladieux P."/>
            <person name="Hiltunen Thoren M."/>
            <person name="Johannesson H."/>
        </authorList>
    </citation>
    <scope>NUCLEOTIDE SEQUENCE</scope>
    <source>
        <strain evidence="2">PSN293</strain>
    </source>
</reference>
<keyword evidence="1" id="KW-1133">Transmembrane helix</keyword>
<gene>
    <name evidence="2" type="ORF">QBC37DRAFT_402262</name>
</gene>
<feature type="transmembrane region" description="Helical" evidence="1">
    <location>
        <begin position="20"/>
        <end position="38"/>
    </location>
</feature>
<comment type="caution">
    <text evidence="2">The sequence shown here is derived from an EMBL/GenBank/DDBJ whole genome shotgun (WGS) entry which is preliminary data.</text>
</comment>
<protein>
    <submittedName>
        <fullName evidence="2">Uncharacterized protein</fullName>
    </submittedName>
</protein>
<feature type="transmembrane region" description="Helical" evidence="1">
    <location>
        <begin position="58"/>
        <end position="77"/>
    </location>
</feature>
<evidence type="ECO:0000313" key="2">
    <source>
        <dbReference type="EMBL" id="KAK4211630.1"/>
    </source>
</evidence>
<sequence length="147" mass="15999">MGGQKSIFQVKQTTDRFSLCGWVSGSGCCILLSILSFVRQRFEVMPEPSHRGGPTWETYTGGYLGDGIFLMCTLTLLPELGRVTGKSTVARYAGPLWSKVTQSRGYHFQAPSFSGAATATTKPTLAIAKSTVGSTEMYPWSSQICRK</sequence>
<proteinExistence type="predicted"/>
<evidence type="ECO:0000313" key="3">
    <source>
        <dbReference type="Proteomes" id="UP001301769"/>
    </source>
</evidence>
<keyword evidence="1" id="KW-0812">Transmembrane</keyword>
<reference evidence="2" key="2">
    <citation type="submission" date="2023-05" db="EMBL/GenBank/DDBJ databases">
        <authorList>
            <consortium name="Lawrence Berkeley National Laboratory"/>
            <person name="Steindorff A."/>
            <person name="Hensen N."/>
            <person name="Bonometti L."/>
            <person name="Westerberg I."/>
            <person name="Brannstrom I.O."/>
            <person name="Guillou S."/>
            <person name="Cros-Aarteil S."/>
            <person name="Calhoun S."/>
            <person name="Haridas S."/>
            <person name="Kuo A."/>
            <person name="Mondo S."/>
            <person name="Pangilinan J."/>
            <person name="Riley R."/>
            <person name="Labutti K."/>
            <person name="Andreopoulos B."/>
            <person name="Lipzen A."/>
            <person name="Chen C."/>
            <person name="Yanf M."/>
            <person name="Daum C."/>
            <person name="Ng V."/>
            <person name="Clum A."/>
            <person name="Ohm R."/>
            <person name="Martin F."/>
            <person name="Silar P."/>
            <person name="Natvig D."/>
            <person name="Lalanne C."/>
            <person name="Gautier V."/>
            <person name="Ament-Velasquez S.L."/>
            <person name="Kruys A."/>
            <person name="Hutchinson M.I."/>
            <person name="Powell A.J."/>
            <person name="Barry K."/>
            <person name="Miller A.N."/>
            <person name="Grigoriev I.V."/>
            <person name="Debuchy R."/>
            <person name="Gladieux P."/>
            <person name="Thoren M.H."/>
            <person name="Johannesson H."/>
        </authorList>
    </citation>
    <scope>NUCLEOTIDE SEQUENCE</scope>
    <source>
        <strain evidence="2">PSN293</strain>
    </source>
</reference>
<dbReference type="PROSITE" id="PS51257">
    <property type="entry name" value="PROKAR_LIPOPROTEIN"/>
    <property type="match status" value="1"/>
</dbReference>
<organism evidence="2 3">
    <name type="scientific">Rhypophila decipiens</name>
    <dbReference type="NCBI Taxonomy" id="261697"/>
    <lineage>
        <taxon>Eukaryota</taxon>
        <taxon>Fungi</taxon>
        <taxon>Dikarya</taxon>
        <taxon>Ascomycota</taxon>
        <taxon>Pezizomycotina</taxon>
        <taxon>Sordariomycetes</taxon>
        <taxon>Sordariomycetidae</taxon>
        <taxon>Sordariales</taxon>
        <taxon>Naviculisporaceae</taxon>
        <taxon>Rhypophila</taxon>
    </lineage>
</organism>
<name>A0AAN7B864_9PEZI</name>
<keyword evidence="3" id="KW-1185">Reference proteome</keyword>
<accession>A0AAN7B864</accession>
<dbReference type="EMBL" id="MU858144">
    <property type="protein sequence ID" value="KAK4211630.1"/>
    <property type="molecule type" value="Genomic_DNA"/>
</dbReference>
<dbReference type="AlphaFoldDB" id="A0AAN7B864"/>
<keyword evidence="1" id="KW-0472">Membrane</keyword>